<feature type="transmembrane region" description="Helical" evidence="12">
    <location>
        <begin position="16"/>
        <end position="34"/>
    </location>
</feature>
<comment type="subunit">
    <text evidence="11">Component of the lipopolysaccharide transport and assembly complex. The LptBFG transporter is composed of two ATP-binding proteins (LptB) and two transmembrane proteins (LptF and LptG).</text>
</comment>
<dbReference type="GO" id="GO:0015920">
    <property type="term" value="P:lipopolysaccharide transport"/>
    <property type="evidence" value="ECO:0007669"/>
    <property type="project" value="TreeGrafter"/>
</dbReference>
<keyword evidence="10 12" id="KW-0472">Membrane</keyword>
<evidence type="ECO:0000313" key="13">
    <source>
        <dbReference type="EMBL" id="MBB1126198.1"/>
    </source>
</evidence>
<evidence type="ECO:0000256" key="5">
    <source>
        <dbReference type="ARBA" id="ARBA00022448"/>
    </source>
</evidence>
<accession>A0A839HGD6</accession>
<evidence type="ECO:0000256" key="12">
    <source>
        <dbReference type="SAM" id="Phobius"/>
    </source>
</evidence>
<dbReference type="GO" id="GO:0043190">
    <property type="term" value="C:ATP-binding cassette (ABC) transporter complex"/>
    <property type="evidence" value="ECO:0007669"/>
    <property type="project" value="InterPro"/>
</dbReference>
<comment type="caution">
    <text evidence="13">The sequence shown here is derived from an EMBL/GenBank/DDBJ whole genome shotgun (WGS) entry which is preliminary data.</text>
</comment>
<comment type="subcellular location">
    <subcellularLocation>
        <location evidence="2">Cell inner membrane</location>
        <topology evidence="2">Multi-pass membrane protein</topology>
    </subcellularLocation>
</comment>
<evidence type="ECO:0000313" key="14">
    <source>
        <dbReference type="Proteomes" id="UP000548632"/>
    </source>
</evidence>
<dbReference type="InterPro" id="IPR005495">
    <property type="entry name" value="LptG/LptF_permease"/>
</dbReference>
<dbReference type="RefSeq" id="WP_182583828.1">
    <property type="nucleotide sequence ID" value="NZ_JABVCQ010000015.1"/>
</dbReference>
<evidence type="ECO:0000256" key="10">
    <source>
        <dbReference type="ARBA" id="ARBA00023136"/>
    </source>
</evidence>
<proteinExistence type="inferred from homology"/>
<protein>
    <recommendedName>
        <fullName evidence="4">Lipopolysaccharide export system permease protein LptF</fullName>
    </recommendedName>
</protein>
<sequence>MLTILDRYVLTEVAKVFTAIMVTLLLVTMSLLFLRTLEEINLGALNTTIAFRFLGYQLLRDSAQLLPPAFFVSTLMALGRMARDSELIAVQACGIGTLGLYRALLYFAIPLAILTAWLALIIQPYAAAQIQTIRDLQQEQATQIAGIRAGRYYQQADGQVVFYAAAINQDKHFQGIFLQDQRHVPIRLILAEAGYYNENLETGERSIVLYNGRRYDGNPGTGAYSIGEFSRYHLHLPDNNTLLPVATRKQSSKPTRDLFTTVETTMTMQRANRAELEHRVANPIAVFALLLIAIPLITLSPRHAGNGRWLLAFFAYFAFFNLQRLAENWLENGVSPLWLGSLWYQIVVVVIVIAALVPSSFWLKRLESFNPMLRSSQLHG</sequence>
<dbReference type="EMBL" id="JABVCQ010000015">
    <property type="protein sequence ID" value="MBB1126198.1"/>
    <property type="molecule type" value="Genomic_DNA"/>
</dbReference>
<organism evidence="13 14">
    <name type="scientific">Thiospirillum jenense</name>
    <dbReference type="NCBI Taxonomy" id="1653858"/>
    <lineage>
        <taxon>Bacteria</taxon>
        <taxon>Pseudomonadati</taxon>
        <taxon>Pseudomonadota</taxon>
        <taxon>Gammaproteobacteria</taxon>
        <taxon>Chromatiales</taxon>
        <taxon>Chromatiaceae</taxon>
        <taxon>Thiospirillum</taxon>
    </lineage>
</organism>
<keyword evidence="8 12" id="KW-0812">Transmembrane</keyword>
<evidence type="ECO:0000256" key="8">
    <source>
        <dbReference type="ARBA" id="ARBA00022692"/>
    </source>
</evidence>
<dbReference type="Pfam" id="PF03739">
    <property type="entry name" value="LptF_LptG"/>
    <property type="match status" value="1"/>
</dbReference>
<name>A0A839HGD6_9GAMM</name>
<evidence type="ECO:0000256" key="9">
    <source>
        <dbReference type="ARBA" id="ARBA00022989"/>
    </source>
</evidence>
<evidence type="ECO:0000256" key="1">
    <source>
        <dbReference type="ARBA" id="ARBA00002265"/>
    </source>
</evidence>
<evidence type="ECO:0000256" key="7">
    <source>
        <dbReference type="ARBA" id="ARBA00022519"/>
    </source>
</evidence>
<dbReference type="Proteomes" id="UP000548632">
    <property type="component" value="Unassembled WGS sequence"/>
</dbReference>
<feature type="transmembrane region" description="Helical" evidence="12">
    <location>
        <begin position="65"/>
        <end position="82"/>
    </location>
</feature>
<dbReference type="PANTHER" id="PTHR33529">
    <property type="entry name" value="SLR0882 PROTEIN-RELATED"/>
    <property type="match status" value="1"/>
</dbReference>
<evidence type="ECO:0000256" key="4">
    <source>
        <dbReference type="ARBA" id="ARBA00014213"/>
    </source>
</evidence>
<gene>
    <name evidence="13" type="primary">lptF</name>
    <name evidence="13" type="ORF">HUK38_08135</name>
</gene>
<feature type="transmembrane region" description="Helical" evidence="12">
    <location>
        <begin position="342"/>
        <end position="363"/>
    </location>
</feature>
<evidence type="ECO:0000256" key="6">
    <source>
        <dbReference type="ARBA" id="ARBA00022475"/>
    </source>
</evidence>
<comment type="similarity">
    <text evidence="3">Belongs to the LptF/LptG family.</text>
</comment>
<feature type="transmembrane region" description="Helical" evidence="12">
    <location>
        <begin position="280"/>
        <end position="299"/>
    </location>
</feature>
<feature type="transmembrane region" description="Helical" evidence="12">
    <location>
        <begin position="306"/>
        <end position="322"/>
    </location>
</feature>
<evidence type="ECO:0000256" key="3">
    <source>
        <dbReference type="ARBA" id="ARBA00007725"/>
    </source>
</evidence>
<keyword evidence="6" id="KW-1003">Cell membrane</keyword>
<dbReference type="GO" id="GO:0055085">
    <property type="term" value="P:transmembrane transport"/>
    <property type="evidence" value="ECO:0007669"/>
    <property type="project" value="InterPro"/>
</dbReference>
<evidence type="ECO:0000256" key="2">
    <source>
        <dbReference type="ARBA" id="ARBA00004429"/>
    </source>
</evidence>
<keyword evidence="7" id="KW-0997">Cell inner membrane</keyword>
<dbReference type="PANTHER" id="PTHR33529:SF7">
    <property type="entry name" value="LIPOPOLYSACCHARIDE EXPORT SYSTEM PERMEASE PROTEIN LPTF"/>
    <property type="match status" value="1"/>
</dbReference>
<feature type="transmembrane region" description="Helical" evidence="12">
    <location>
        <begin position="103"/>
        <end position="126"/>
    </location>
</feature>
<reference evidence="13 14" key="1">
    <citation type="journal article" date="2020" name="Arch. Microbiol.">
        <title>The genome sequence of the giant phototrophic gammaproteobacterium Thiospirillum jenense gives insight into its physiological properties and phylogenetic relationships.</title>
        <authorList>
            <person name="Imhoff J.F."/>
            <person name="Meyer T.E."/>
            <person name="Kyndt J.A."/>
        </authorList>
    </citation>
    <scope>NUCLEOTIDE SEQUENCE [LARGE SCALE GENOMIC DNA]</scope>
    <source>
        <strain evidence="13 14">DSM 216</strain>
    </source>
</reference>
<comment type="function">
    <text evidence="1">Part of the ABC transporter complex LptBFG involved in the translocation of lipopolysaccharide (LPS) from the inner membrane to the outer membrane.</text>
</comment>
<keyword evidence="5" id="KW-0813">Transport</keyword>
<keyword evidence="14" id="KW-1185">Reference proteome</keyword>
<keyword evidence="9 12" id="KW-1133">Transmembrane helix</keyword>
<dbReference type="InterPro" id="IPR030922">
    <property type="entry name" value="LptF"/>
</dbReference>
<dbReference type="NCBIfam" id="TIGR04407">
    <property type="entry name" value="LptF_YjgP"/>
    <property type="match status" value="1"/>
</dbReference>
<evidence type="ECO:0000256" key="11">
    <source>
        <dbReference type="ARBA" id="ARBA00026081"/>
    </source>
</evidence>
<dbReference type="AlphaFoldDB" id="A0A839HGD6"/>